<dbReference type="Gene3D" id="1.20.120.920">
    <property type="entry name" value="CRISPR-associated endonuclease Cas1, C-terminal domain"/>
    <property type="match status" value="1"/>
</dbReference>
<keyword evidence="6 10" id="KW-0051">Antiviral defense</keyword>
<comment type="caution">
    <text evidence="11">The sequence shown here is derived from an EMBL/GenBank/DDBJ whole genome shotgun (WGS) entry which is preliminary data.</text>
</comment>
<accession>S1MU28</accession>
<evidence type="ECO:0000256" key="6">
    <source>
        <dbReference type="ARBA" id="ARBA00023118"/>
    </source>
</evidence>
<dbReference type="InterPro" id="IPR042211">
    <property type="entry name" value="CRISPR-assoc_Cas1_N"/>
</dbReference>
<comment type="function">
    <text evidence="10">CRISPR (clustered regularly interspaced short palindromic repeat), is an adaptive immune system that provides protection against mobile genetic elements (viruses, transposable elements and conjugative plasmids). CRISPR clusters contain spacers, sequences complementary to antecedent mobile elements, and target invading nucleic acids. CRISPR clusters are transcribed and processed into CRISPR RNA (crRNA). Acts as a dsDNA endonuclease. Involved in the integration of spacer DNA into the CRISPR cassette.</text>
</comment>
<dbReference type="PANTHER" id="PTHR34353">
    <property type="entry name" value="CRISPR-ASSOCIATED ENDONUCLEASE CAS1 1"/>
    <property type="match status" value="1"/>
</dbReference>
<evidence type="ECO:0000256" key="1">
    <source>
        <dbReference type="ARBA" id="ARBA00022722"/>
    </source>
</evidence>
<dbReference type="GO" id="GO:0003677">
    <property type="term" value="F:DNA binding"/>
    <property type="evidence" value="ECO:0007669"/>
    <property type="project" value="UniProtKB-KW"/>
</dbReference>
<evidence type="ECO:0000256" key="10">
    <source>
        <dbReference type="HAMAP-Rule" id="MF_01470"/>
    </source>
</evidence>
<keyword evidence="2 10" id="KW-0479">Metal-binding</keyword>
<protein>
    <recommendedName>
        <fullName evidence="10">CRISPR-associated endonuclease Cas1</fullName>
        <ecNumber evidence="10">3.1.-.-</ecNumber>
    </recommendedName>
</protein>
<dbReference type="GO" id="GO:0004520">
    <property type="term" value="F:DNA endonuclease activity"/>
    <property type="evidence" value="ECO:0007669"/>
    <property type="project" value="InterPro"/>
</dbReference>
<dbReference type="GO" id="GO:0046872">
    <property type="term" value="F:metal ion binding"/>
    <property type="evidence" value="ECO:0007669"/>
    <property type="project" value="UniProtKB-UniRule"/>
</dbReference>
<keyword evidence="8 10" id="KW-0464">Manganese</keyword>
<keyword evidence="7 10" id="KW-0238">DNA-binding</keyword>
<dbReference type="InterPro" id="IPR050646">
    <property type="entry name" value="Cas1"/>
</dbReference>
<dbReference type="EC" id="3.1.-.-" evidence="10"/>
<dbReference type="EMBL" id="ASWJ01000009">
    <property type="protein sequence ID" value="EOW80190.1"/>
    <property type="molecule type" value="Genomic_DNA"/>
</dbReference>
<organism evidence="11 12">
    <name type="scientific">Enterococcus columbae DSM 7374 = ATCC 51263</name>
    <dbReference type="NCBI Taxonomy" id="1121865"/>
    <lineage>
        <taxon>Bacteria</taxon>
        <taxon>Bacillati</taxon>
        <taxon>Bacillota</taxon>
        <taxon>Bacilli</taxon>
        <taxon>Lactobacillales</taxon>
        <taxon>Enterococcaceae</taxon>
        <taxon>Enterococcus</taxon>
    </lineage>
</organism>
<evidence type="ECO:0000256" key="4">
    <source>
        <dbReference type="ARBA" id="ARBA00022801"/>
    </source>
</evidence>
<evidence type="ECO:0000256" key="9">
    <source>
        <dbReference type="ARBA" id="ARBA00038592"/>
    </source>
</evidence>
<dbReference type="HAMAP" id="MF_01470">
    <property type="entry name" value="Cas1"/>
    <property type="match status" value="1"/>
</dbReference>
<dbReference type="GO" id="GO:0051607">
    <property type="term" value="P:defense response to virus"/>
    <property type="evidence" value="ECO:0007669"/>
    <property type="project" value="UniProtKB-UniRule"/>
</dbReference>
<dbReference type="Pfam" id="PF01867">
    <property type="entry name" value="Cas_Cas1"/>
    <property type="match status" value="1"/>
</dbReference>
<proteinExistence type="inferred from homology"/>
<dbReference type="OrthoDB" id="9803119at2"/>
<evidence type="ECO:0000256" key="8">
    <source>
        <dbReference type="ARBA" id="ARBA00023211"/>
    </source>
</evidence>
<comment type="cofactor">
    <cofactor evidence="10">
        <name>Mg(2+)</name>
        <dbReference type="ChEBI" id="CHEBI:18420"/>
    </cofactor>
    <cofactor evidence="10">
        <name>Mn(2+)</name>
        <dbReference type="ChEBI" id="CHEBI:29035"/>
    </cofactor>
</comment>
<feature type="binding site" evidence="10">
    <location>
        <position position="234"/>
    </location>
    <ligand>
        <name>Mn(2+)</name>
        <dbReference type="ChEBI" id="CHEBI:29035"/>
    </ligand>
</feature>
<dbReference type="AlphaFoldDB" id="S1MU28"/>
<dbReference type="InterPro" id="IPR002729">
    <property type="entry name" value="CRISPR-assoc_Cas1"/>
</dbReference>
<dbReference type="RefSeq" id="WP_016183416.1">
    <property type="nucleotide sequence ID" value="NZ_JXKI01000044.1"/>
</dbReference>
<sequence>MRKLLNTLYLTQENHYLSRNRENLVVKLDGNEIARFPHTILEQVVCFSYIGISPSAMQLCMENNIHVSFISKNGQYCGSVLGKTNGNVLLRREQYRIADNELRSMDYARRQILSKVSNSRKYVLKFKKDHKTKIDIEKFESLDGELSKLIKLIKNTLDKDTLRGLEGTAANLYFSLFKDLNLSGNSSFDFISRTKRPPMDCVNAMLSFGYSLLTRECSAALETVGLDCYVGFFHTDRPGRESLSLDLVEEFRSYLVDRFVFSLINLKQVSEKDFEFKENGSVLLNDRGRKVFLKKWKEKKDKLILHPYIDEKVKIGLLPYVQAQLLAKTIRGDLKEYPPFLI</sequence>
<dbReference type="GO" id="GO:0016787">
    <property type="term" value="F:hydrolase activity"/>
    <property type="evidence" value="ECO:0007669"/>
    <property type="project" value="UniProtKB-KW"/>
</dbReference>
<keyword evidence="3 10" id="KW-0255">Endonuclease</keyword>
<evidence type="ECO:0000313" key="12">
    <source>
        <dbReference type="Proteomes" id="UP000014113"/>
    </source>
</evidence>
<reference evidence="11 12" key="1">
    <citation type="submission" date="2013-03" db="EMBL/GenBank/DDBJ databases">
        <title>The Genome Sequence of Enterococcus columbae ATCC_51263 (PacBio/Illumina hybrid assembly).</title>
        <authorList>
            <consortium name="The Broad Institute Genomics Platform"/>
            <consortium name="The Broad Institute Genome Sequencing Center for Infectious Disease"/>
            <person name="Earl A."/>
            <person name="Russ C."/>
            <person name="Gilmore M."/>
            <person name="Surin D."/>
            <person name="Walker B."/>
            <person name="Young S."/>
            <person name="Zeng Q."/>
            <person name="Gargeya S."/>
            <person name="Fitzgerald M."/>
            <person name="Haas B."/>
            <person name="Abouelleil A."/>
            <person name="Allen A.W."/>
            <person name="Alvarado L."/>
            <person name="Arachchi H.M."/>
            <person name="Berlin A.M."/>
            <person name="Chapman S.B."/>
            <person name="Gainer-Dewar J."/>
            <person name="Goldberg J."/>
            <person name="Griggs A."/>
            <person name="Gujja S."/>
            <person name="Hansen M."/>
            <person name="Howarth C."/>
            <person name="Imamovic A."/>
            <person name="Ireland A."/>
            <person name="Larimer J."/>
            <person name="McCowan C."/>
            <person name="Murphy C."/>
            <person name="Pearson M."/>
            <person name="Poon T.W."/>
            <person name="Priest M."/>
            <person name="Roberts A."/>
            <person name="Saif S."/>
            <person name="Shea T."/>
            <person name="Sisk P."/>
            <person name="Sykes S."/>
            <person name="Wortman J."/>
            <person name="Nusbaum C."/>
            <person name="Birren B."/>
        </authorList>
    </citation>
    <scope>NUCLEOTIDE SEQUENCE [LARGE SCALE GENOMIC DNA]</scope>
    <source>
        <strain evidence="11 12">ATCC 51263</strain>
    </source>
</reference>
<dbReference type="GO" id="GO:0043571">
    <property type="term" value="P:maintenance of CRISPR repeat elements"/>
    <property type="evidence" value="ECO:0007669"/>
    <property type="project" value="UniProtKB-UniRule"/>
</dbReference>
<evidence type="ECO:0000313" key="11">
    <source>
        <dbReference type="EMBL" id="EOW80190.1"/>
    </source>
</evidence>
<comment type="subunit">
    <text evidence="9 10">Homodimer, forms a heterotetramer with a Cas2 homodimer.</text>
</comment>
<keyword evidence="5 10" id="KW-0460">Magnesium</keyword>
<keyword evidence="12" id="KW-1185">Reference proteome</keyword>
<name>S1MU28_9ENTE</name>
<gene>
    <name evidence="10" type="primary">cas1</name>
    <name evidence="11" type="ORF">I568_01890</name>
</gene>
<feature type="binding site" evidence="10">
    <location>
        <position position="249"/>
    </location>
    <ligand>
        <name>Mn(2+)</name>
        <dbReference type="ChEBI" id="CHEBI:29035"/>
    </ligand>
</feature>
<comment type="similarity">
    <text evidence="10">Belongs to the CRISPR-associated endonuclease Cas1 family.</text>
</comment>
<dbReference type="PANTHER" id="PTHR34353:SF2">
    <property type="entry name" value="CRISPR-ASSOCIATED ENDONUCLEASE CAS1 1"/>
    <property type="match status" value="1"/>
</dbReference>
<keyword evidence="1 10" id="KW-0540">Nuclease</keyword>
<dbReference type="Gene3D" id="3.100.10.20">
    <property type="entry name" value="CRISPR-associated endonuclease Cas1, N-terminal domain"/>
    <property type="match status" value="1"/>
</dbReference>
<dbReference type="eggNOG" id="COG1518">
    <property type="taxonomic scope" value="Bacteria"/>
</dbReference>
<dbReference type="NCBIfam" id="TIGR00287">
    <property type="entry name" value="cas1"/>
    <property type="match status" value="1"/>
</dbReference>
<dbReference type="InterPro" id="IPR019856">
    <property type="entry name" value="CRISPR-assoc_Cas1_DVULG"/>
</dbReference>
<evidence type="ECO:0000256" key="2">
    <source>
        <dbReference type="ARBA" id="ARBA00022723"/>
    </source>
</evidence>
<dbReference type="Proteomes" id="UP000014113">
    <property type="component" value="Unassembled WGS sequence"/>
</dbReference>
<dbReference type="PATRIC" id="fig|1121865.3.peg.1244"/>
<feature type="binding site" evidence="10">
    <location>
        <position position="166"/>
    </location>
    <ligand>
        <name>Mn(2+)</name>
        <dbReference type="ChEBI" id="CHEBI:29035"/>
    </ligand>
</feature>
<dbReference type="STRING" id="1121865.OMW_01275"/>
<evidence type="ECO:0000256" key="5">
    <source>
        <dbReference type="ARBA" id="ARBA00022842"/>
    </source>
</evidence>
<dbReference type="NCBIfam" id="TIGR03640">
    <property type="entry name" value="cas1_DVULG"/>
    <property type="match status" value="1"/>
</dbReference>
<evidence type="ECO:0000256" key="3">
    <source>
        <dbReference type="ARBA" id="ARBA00022759"/>
    </source>
</evidence>
<keyword evidence="4 10" id="KW-0378">Hydrolase</keyword>
<dbReference type="InterPro" id="IPR042206">
    <property type="entry name" value="CRISPR-assoc_Cas1_C"/>
</dbReference>
<evidence type="ECO:0000256" key="7">
    <source>
        <dbReference type="ARBA" id="ARBA00023125"/>
    </source>
</evidence>